<sequence>MVTINFPSERRECSILLQPNNSMSWRQNLLLLGLIATLSLAIAIGFYLAGAKVILPFSILEVTALSAGIYYCAWQRQRKELITFQEHQVTIQKGFYKPLSTYHYHRLWCQLIIREAPHPWKAPSVHIRSHGKELELGSFLNRQDKLILIDRLEKLLSNAYMAW</sequence>
<evidence type="ECO:0000313" key="2">
    <source>
        <dbReference type="EMBL" id="KEI70630.1"/>
    </source>
</evidence>
<dbReference type="RefSeq" id="WP_033402524.1">
    <property type="nucleotide sequence ID" value="NZ_JOJP01000001.1"/>
</dbReference>
<dbReference type="EMBL" id="JOJP01000001">
    <property type="protein sequence ID" value="KEI70630.1"/>
    <property type="molecule type" value="Genomic_DNA"/>
</dbReference>
<evidence type="ECO:0000313" key="3">
    <source>
        <dbReference type="Proteomes" id="UP000027997"/>
    </source>
</evidence>
<reference evidence="2 3" key="1">
    <citation type="submission" date="2014-06" db="EMBL/GenBank/DDBJ databases">
        <title>Whole Genome Sequences of Three Symbiotic Endozoicomonas Bacteria.</title>
        <authorList>
            <person name="Neave M.J."/>
            <person name="Apprill A."/>
            <person name="Voolstra C.R."/>
        </authorList>
    </citation>
    <scope>NUCLEOTIDE SEQUENCE [LARGE SCALE GENOMIC DNA]</scope>
    <source>
        <strain evidence="2 3">DSM 22380</strain>
    </source>
</reference>
<name>A0A081K904_9GAMM</name>
<keyword evidence="1" id="KW-1133">Transmembrane helix</keyword>
<organism evidence="2 3">
    <name type="scientific">Endozoicomonas elysicola</name>
    <dbReference type="NCBI Taxonomy" id="305900"/>
    <lineage>
        <taxon>Bacteria</taxon>
        <taxon>Pseudomonadati</taxon>
        <taxon>Pseudomonadota</taxon>
        <taxon>Gammaproteobacteria</taxon>
        <taxon>Oceanospirillales</taxon>
        <taxon>Endozoicomonadaceae</taxon>
        <taxon>Endozoicomonas</taxon>
    </lineage>
</organism>
<feature type="transmembrane region" description="Helical" evidence="1">
    <location>
        <begin position="54"/>
        <end position="73"/>
    </location>
</feature>
<keyword evidence="1" id="KW-0812">Transmembrane</keyword>
<dbReference type="Proteomes" id="UP000027997">
    <property type="component" value="Unassembled WGS sequence"/>
</dbReference>
<dbReference type="InterPro" id="IPR019253">
    <property type="entry name" value="DUF2244_TM"/>
</dbReference>
<comment type="caution">
    <text evidence="2">The sequence shown here is derived from an EMBL/GenBank/DDBJ whole genome shotgun (WGS) entry which is preliminary data.</text>
</comment>
<evidence type="ECO:0008006" key="4">
    <source>
        <dbReference type="Google" id="ProtNLM"/>
    </source>
</evidence>
<keyword evidence="3" id="KW-1185">Reference proteome</keyword>
<evidence type="ECO:0000256" key="1">
    <source>
        <dbReference type="SAM" id="Phobius"/>
    </source>
</evidence>
<proteinExistence type="predicted"/>
<gene>
    <name evidence="2" type="ORF">GV64_07640</name>
</gene>
<keyword evidence="1" id="KW-0472">Membrane</keyword>
<accession>A0A081K904</accession>
<dbReference type="eggNOG" id="COG5488">
    <property type="taxonomic scope" value="Bacteria"/>
</dbReference>
<dbReference type="AlphaFoldDB" id="A0A081K904"/>
<dbReference type="STRING" id="305900.GV64_07640"/>
<dbReference type="Pfam" id="PF10003">
    <property type="entry name" value="DUF2244"/>
    <property type="match status" value="1"/>
</dbReference>
<protein>
    <recommendedName>
        <fullName evidence="4">DUF2244 domain-containing protein</fullName>
    </recommendedName>
</protein>
<feature type="transmembrane region" description="Helical" evidence="1">
    <location>
        <begin position="29"/>
        <end position="48"/>
    </location>
</feature>